<dbReference type="GO" id="GO:0005874">
    <property type="term" value="C:microtubule"/>
    <property type="evidence" value="ECO:0007669"/>
    <property type="project" value="UniProtKB-KW"/>
</dbReference>
<organism evidence="6 7">
    <name type="scientific">Paramecium sonneborni</name>
    <dbReference type="NCBI Taxonomy" id="65129"/>
    <lineage>
        <taxon>Eukaryota</taxon>
        <taxon>Sar</taxon>
        <taxon>Alveolata</taxon>
        <taxon>Ciliophora</taxon>
        <taxon>Intramacronucleata</taxon>
        <taxon>Oligohymenophorea</taxon>
        <taxon>Peniculida</taxon>
        <taxon>Parameciidae</taxon>
        <taxon>Paramecium</taxon>
    </lineage>
</organism>
<dbReference type="InterPro" id="IPR000217">
    <property type="entry name" value="Tubulin"/>
</dbReference>
<dbReference type="CDD" id="cd06059">
    <property type="entry name" value="Tubulin"/>
    <property type="match status" value="1"/>
</dbReference>
<evidence type="ECO:0000313" key="7">
    <source>
        <dbReference type="Proteomes" id="UP000692954"/>
    </source>
</evidence>
<name>A0A8S1R9Y3_9CILI</name>
<evidence type="ECO:0000259" key="5">
    <source>
        <dbReference type="SMART" id="SM00864"/>
    </source>
</evidence>
<keyword evidence="4" id="KW-0342">GTP-binding</keyword>
<dbReference type="SMART" id="SM00864">
    <property type="entry name" value="Tubulin"/>
    <property type="match status" value="1"/>
</dbReference>
<evidence type="ECO:0000256" key="2">
    <source>
        <dbReference type="ARBA" id="ARBA00022701"/>
    </source>
</evidence>
<evidence type="ECO:0000256" key="3">
    <source>
        <dbReference type="ARBA" id="ARBA00022741"/>
    </source>
</evidence>
<evidence type="ECO:0000313" key="6">
    <source>
        <dbReference type="EMBL" id="CAD8125041.1"/>
    </source>
</evidence>
<protein>
    <recommendedName>
        <fullName evidence="5">Tubulin/FtsZ GTPase domain-containing protein</fullName>
    </recommendedName>
</protein>
<evidence type="ECO:0000256" key="1">
    <source>
        <dbReference type="ARBA" id="ARBA00009636"/>
    </source>
</evidence>
<keyword evidence="7" id="KW-1185">Reference proteome</keyword>
<proteinExistence type="inferred from homology"/>
<gene>
    <name evidence="6" type="ORF">PSON_ATCC_30995.1.T1560001</name>
</gene>
<dbReference type="OrthoDB" id="301794at2759"/>
<evidence type="ECO:0000256" key="4">
    <source>
        <dbReference type="ARBA" id="ARBA00023134"/>
    </source>
</evidence>
<dbReference type="AlphaFoldDB" id="A0A8S1R9Y3"/>
<comment type="similarity">
    <text evidence="1">Belongs to the tubulin family.</text>
</comment>
<dbReference type="EMBL" id="CAJJDN010000156">
    <property type="protein sequence ID" value="CAD8125041.1"/>
    <property type="molecule type" value="Genomic_DNA"/>
</dbReference>
<keyword evidence="2" id="KW-0493">Microtubule</keyword>
<dbReference type="Proteomes" id="UP000692954">
    <property type="component" value="Unassembled WGS sequence"/>
</dbReference>
<comment type="caution">
    <text evidence="6">The sequence shown here is derived from an EMBL/GenBank/DDBJ whole genome shotgun (WGS) entry which is preliminary data.</text>
</comment>
<dbReference type="FunFam" id="3.40.50.1440:FF:000044">
    <property type="entry name" value="Tubulin alpha chain"/>
    <property type="match status" value="1"/>
</dbReference>
<sequence>MSSAFHIHIGGAGVMIGDMLWKLYEKEHNETTQKNYIYQEVDGNHHPQTLFADLDDRMIYEVQRNKQIKFKKNSFLNGKEDTSSVYSKGAYTNGKEIVDEGLDFIRKQVETMDRLDQFIITTSISGGTGSGFSSLLMRRLNVDYGHKIKTNGFILFPSSDMSNSVLEIYNAMFSIKMTQEFFHSIIMFDNQSMYNVIDQQLDLDYLDYSHLNNVIAQIISSYTGLKRFNNISNSKLFQNMCPYPNLHYFIPSYGKMSSINDYIKKNQNQAQFIKYLTQKSIKLYQCPNNPQHLSTTLLLRQQEENPFYGKFDLTLQNLEHFYNQSPRVFQCTSSNYQVLSELASMKQTGIFFSNDASIVYRFRQFGQKFDQIYAKRAFVWTYVTEGLEEWEFSEGRESLAQLQDEYNQIITGSDYPNGSNLNHQQ</sequence>
<dbReference type="GO" id="GO:0005525">
    <property type="term" value="F:GTP binding"/>
    <property type="evidence" value="ECO:0007669"/>
    <property type="project" value="UniProtKB-KW"/>
</dbReference>
<keyword evidence="3" id="KW-0547">Nucleotide-binding</keyword>
<dbReference type="InterPro" id="IPR003008">
    <property type="entry name" value="Tubulin_FtsZ_GTPase"/>
</dbReference>
<dbReference type="InterPro" id="IPR017975">
    <property type="entry name" value="Tubulin_CS"/>
</dbReference>
<accession>A0A8S1R9Y3</accession>
<reference evidence="6" key="1">
    <citation type="submission" date="2021-01" db="EMBL/GenBank/DDBJ databases">
        <authorList>
            <consortium name="Genoscope - CEA"/>
            <person name="William W."/>
        </authorList>
    </citation>
    <scope>NUCLEOTIDE SEQUENCE</scope>
</reference>
<dbReference type="GO" id="GO:0007017">
    <property type="term" value="P:microtubule-based process"/>
    <property type="evidence" value="ECO:0007669"/>
    <property type="project" value="InterPro"/>
</dbReference>
<dbReference type="PANTHER" id="PTHR11588">
    <property type="entry name" value="TUBULIN"/>
    <property type="match status" value="1"/>
</dbReference>
<dbReference type="PROSITE" id="PS00227">
    <property type="entry name" value="TUBULIN"/>
    <property type="match status" value="1"/>
</dbReference>
<feature type="domain" description="Tubulin/FtsZ GTPase" evidence="5">
    <location>
        <begin position="34"/>
        <end position="230"/>
    </location>
</feature>
<dbReference type="Pfam" id="PF00091">
    <property type="entry name" value="Tubulin"/>
    <property type="match status" value="1"/>
</dbReference>